<organism evidence="2 3">
    <name type="scientific">Reyranella humidisoli</name>
    <dbReference type="NCBI Taxonomy" id="2849149"/>
    <lineage>
        <taxon>Bacteria</taxon>
        <taxon>Pseudomonadati</taxon>
        <taxon>Pseudomonadota</taxon>
        <taxon>Alphaproteobacteria</taxon>
        <taxon>Hyphomicrobiales</taxon>
        <taxon>Reyranellaceae</taxon>
        <taxon>Reyranella</taxon>
    </lineage>
</organism>
<name>A0ABS6IEY8_9HYPH</name>
<gene>
    <name evidence="2" type="ORF">KQ910_01380</name>
</gene>
<dbReference type="InterPro" id="IPR007049">
    <property type="entry name" value="Carb-sel_porin_OprB"/>
</dbReference>
<protein>
    <submittedName>
        <fullName evidence="2">Carbohydrate porin</fullName>
    </submittedName>
</protein>
<comment type="similarity">
    <text evidence="1">Belongs to the OprB family.</text>
</comment>
<feature type="signal peptide" evidence="1">
    <location>
        <begin position="1"/>
        <end position="20"/>
    </location>
</feature>
<comment type="caution">
    <text evidence="2">The sequence shown here is derived from an EMBL/GenBank/DDBJ whole genome shotgun (WGS) entry which is preliminary data.</text>
</comment>
<evidence type="ECO:0000256" key="1">
    <source>
        <dbReference type="RuleBase" id="RU363072"/>
    </source>
</evidence>
<evidence type="ECO:0000313" key="2">
    <source>
        <dbReference type="EMBL" id="MBU8872389.1"/>
    </source>
</evidence>
<dbReference type="RefSeq" id="WP_216956338.1">
    <property type="nucleotide sequence ID" value="NZ_JAHOPB010000001.1"/>
</dbReference>
<keyword evidence="1" id="KW-0732">Signal</keyword>
<dbReference type="Pfam" id="PF04966">
    <property type="entry name" value="OprB"/>
    <property type="match status" value="1"/>
</dbReference>
<reference evidence="2 3" key="1">
    <citation type="submission" date="2021-06" db="EMBL/GenBank/DDBJ databases">
        <authorList>
            <person name="Lee D.H."/>
        </authorList>
    </citation>
    <scope>NUCLEOTIDE SEQUENCE [LARGE SCALE GENOMIC DNA]</scope>
    <source>
        <strain evidence="2 3">MMS21-HV4-11</strain>
    </source>
</reference>
<sequence>MRSTAWIGGLAALILPLAEAAAQQTADADGVRHVGKVHNRMRSAEVREQYFLDQEFDDAARRYALAKKEIQDSTGIFYSMTSSVVSQWGAPGSGYGAVQAQFSPALNWKMFDDPGIGAGSFQFAYFAAQYWSGQTGQSLQNRLFLNSPVNDYPVNQLTFAQVSYTHDFPGHFVSLTLGQFPFSNFDTNAYSGNEQVNFLGYSLAQNGSQNYSQGSLGAYVQVNPTKELTLIAGFQDANNVAVSNYIQFNTAFQGQYSWFLYGAVSPNLGRLGKGTYSLLYYNLPSVPMQPQASSGLSFNASQTLDEKWGLFVRANTAWNSSWYIQSSISGGAVYNNPLGRAPQDQIGLGIAWNATNQRLYAGAPVRPSETMVELYWSWSVKHLLITPDVQLYFQPALAPTQQMAAVFSLRLTVLF</sequence>
<dbReference type="Proteomes" id="UP000727907">
    <property type="component" value="Unassembled WGS sequence"/>
</dbReference>
<feature type="chain" id="PRO_5044979076" evidence="1">
    <location>
        <begin position="21"/>
        <end position="415"/>
    </location>
</feature>
<accession>A0ABS6IEY8</accession>
<evidence type="ECO:0000313" key="3">
    <source>
        <dbReference type="Proteomes" id="UP000727907"/>
    </source>
</evidence>
<keyword evidence="3" id="KW-1185">Reference proteome</keyword>
<dbReference type="EMBL" id="JAHOPB010000001">
    <property type="protein sequence ID" value="MBU8872389.1"/>
    <property type="molecule type" value="Genomic_DNA"/>
</dbReference>
<proteinExistence type="inferred from homology"/>